<protein>
    <submittedName>
        <fullName evidence="2">Uncharacterized protein</fullName>
    </submittedName>
</protein>
<dbReference type="RefSeq" id="WP_170273090.1">
    <property type="nucleotide sequence ID" value="NZ_BAAAKH010000002.1"/>
</dbReference>
<reference evidence="2 3" key="1">
    <citation type="submission" date="2020-05" db="EMBL/GenBank/DDBJ databases">
        <title>MicrobeNet Type strains.</title>
        <authorList>
            <person name="Nicholson A.C."/>
        </authorList>
    </citation>
    <scope>NUCLEOTIDE SEQUENCE [LARGE SCALE GENOMIC DNA]</scope>
    <source>
        <strain evidence="2 3">CCUG 46604</strain>
    </source>
</reference>
<comment type="caution">
    <text evidence="2">The sequence shown here is derived from an EMBL/GenBank/DDBJ whole genome shotgun (WGS) entry which is preliminary data.</text>
</comment>
<sequence>MRQTITALTVAALIALTGCSSDEQSDDNGASGDERGGGEASVQQFASKVAGVKHDIDDWITDWEEATCSSIAVDQGAADCHAYAVAGGYTAESAYLGLNGLTSEQSTNYLGEPPEEIAALYEETVETAKAASDAGEAFGEVDCDSDDGCLGEVHRLASTMKDLQTKLTEWSPYL</sequence>
<organism evidence="2 3">
    <name type="scientific">Brevibacterium luteolum</name>
    <dbReference type="NCBI Taxonomy" id="199591"/>
    <lineage>
        <taxon>Bacteria</taxon>
        <taxon>Bacillati</taxon>
        <taxon>Actinomycetota</taxon>
        <taxon>Actinomycetes</taxon>
        <taxon>Micrococcales</taxon>
        <taxon>Brevibacteriaceae</taxon>
        <taxon>Brevibacterium</taxon>
    </lineage>
</organism>
<gene>
    <name evidence="2" type="ORF">HLA91_00460</name>
</gene>
<name>A0A849APS2_9MICO</name>
<feature type="region of interest" description="Disordered" evidence="1">
    <location>
        <begin position="21"/>
        <end position="41"/>
    </location>
</feature>
<dbReference type="PROSITE" id="PS51257">
    <property type="entry name" value="PROKAR_LIPOPROTEIN"/>
    <property type="match status" value="1"/>
</dbReference>
<proteinExistence type="predicted"/>
<evidence type="ECO:0000256" key="1">
    <source>
        <dbReference type="SAM" id="MobiDB-lite"/>
    </source>
</evidence>
<evidence type="ECO:0000313" key="2">
    <source>
        <dbReference type="EMBL" id="NNG77855.1"/>
    </source>
</evidence>
<accession>A0A849APS2</accession>
<dbReference type="EMBL" id="JABEMC010000001">
    <property type="protein sequence ID" value="NNG77855.1"/>
    <property type="molecule type" value="Genomic_DNA"/>
</dbReference>
<dbReference type="Proteomes" id="UP000549517">
    <property type="component" value="Unassembled WGS sequence"/>
</dbReference>
<dbReference type="AlphaFoldDB" id="A0A849APS2"/>
<evidence type="ECO:0000313" key="3">
    <source>
        <dbReference type="Proteomes" id="UP000549517"/>
    </source>
</evidence>